<dbReference type="EMBL" id="JARJLG010000126">
    <property type="protein sequence ID" value="KAJ7740662.1"/>
    <property type="molecule type" value="Genomic_DNA"/>
</dbReference>
<feature type="compositionally biased region" description="Low complexity" evidence="7">
    <location>
        <begin position="1397"/>
        <end position="1410"/>
    </location>
</feature>
<evidence type="ECO:0000256" key="1">
    <source>
        <dbReference type="ARBA" id="ARBA00004496"/>
    </source>
</evidence>
<feature type="compositionally biased region" description="Basic and acidic residues" evidence="7">
    <location>
        <begin position="1451"/>
        <end position="1462"/>
    </location>
</feature>
<keyword evidence="4 6" id="KW-0863">Zinc-finger</keyword>
<feature type="region of interest" description="Disordered" evidence="7">
    <location>
        <begin position="1321"/>
        <end position="1462"/>
    </location>
</feature>
<sequence length="1462" mass="168021">MDGPLKELAKLEKLTSGESGKGKTPSISDSLDSLLYSLREARDAIQPGSVSPDLLIQLSQTVELKRKEVDERQKEIYNSLSRLGKALDKKFPAALPSYPDVFTSPTSVTALERTIALHFLRTGQFDTAGTFLQEAGLDIAAELRAQFIDLHRILQALRSQDIGPALGWVAKNRAFLNDRGSPLEFHLHRSQYIRLLLSTHPPNALPAIEYIKGTMAPFYAENADEFRRLTACIAYLPLSKLQTSPYADLASPSLHFDLEPLFAKEYCASLGMSRQVPLRVVGDIGGGGALARIEKGRKVMRERKSEWSQADELPIEIPLPPENRYHSIFACPVSKEQSTELNPPMMMGCGHVVTKDSLHKLSKPGGPTRASPPSKLAGLADSLLNSTLSADLSRSSTVSIRELIGLTQDEVDFLDNIIARAGPSATTFPAIFTAYNAVLKDRGIDPSEVVFYGKLLKLGTLKGSNWGEKWRMVKLQQGYGGAASRGDVPTTRNVPARVPPVESLRNRQHDGESLTLHSYENEGSKIDSNDEDQVGFDVPQYHLLNRPGPRRLVSPVSSEGPSASLDGRNYPLLAPPRSRPVPPPALKRWDTDNSDTTERVGAPSTTPPSYRAAVHDAAPVRLQISNPARPAVKRPNPASLATARQLVAQARERKGSVTNEDDAWKKIKMLRDEKDADRFREDRLLERCWEVWKQGFQWIIITNQQMGEAHDNLILRLCIHQWRTRTAASQELVGRVTILANRRLLQVFFGAWKTKTREREQARWRALMRSKMKLIRDKRELKLMKDALEKWRQFYRTRVAVQHHTSSLALRYYGRWRRSLAHLDRLEDVADGLSRVIEGGVLERCWYRWKHESQLQLAYKIVTDSIGLRVKTEVMDVWRRQMRENHVAEAYYDIVLKKRVLRSWKAARDRIRAMENRATRYVVLQDRSLLRVRYMAWKARYQGRRLEDITNLRRLKEGWAVWKMRLRQRRDLEDAALAFSLRLNSPLSAASLQKWHQVHTSHKNSQAFAVFNYSDCVRRRTLLAWRIKLRSRHKMMSKARAVDKFLVTRSAWGILRAKFAERKRQRVLKALELRRTQNIFYAWFERAHRQRTQRLAEEQIRDRIIKRTLSTALNRWTNRTIDVKNRELQATIDRDALLLSIAFKKWKGARSRHVEEVSLMESYQFVKREENIRKIFHRWLSATRATRRLRLTLERKEAEVKFGLISVAWDKWRDRFKHKRLQPIEYDVILQGHRNTLFRAFMIWHSKTKSIPAIRFNASRIKARCWNIWLEALPRALQIKTAREVEKKAVLSKFLDKWLQAHRTKIALKAVARARYLRLLPPPTRPPSLKPRQPVTTTPVISRSVFPRRAVRTEEQESEDGEDEAGPSWRRNRSARPRSLRSDTSPPRHSPSRFSIPATRASSPARSSFALRLGRDVNAASAFPTRPASSVGEGRGRLLRELHQLQRRPKSPSERSRTREPP</sequence>
<dbReference type="PANTHER" id="PTHR12170:SF3">
    <property type="entry name" value="GH10162P"/>
    <property type="match status" value="1"/>
</dbReference>
<dbReference type="InterPro" id="IPR013665">
    <property type="entry name" value="Sfi1_dom"/>
</dbReference>
<dbReference type="PROSITE" id="PS50897">
    <property type="entry name" value="CTLH"/>
    <property type="match status" value="1"/>
</dbReference>
<dbReference type="SMART" id="SM00668">
    <property type="entry name" value="CTLH"/>
    <property type="match status" value="1"/>
</dbReference>
<evidence type="ECO:0000256" key="6">
    <source>
        <dbReference type="PROSITE-ProRule" id="PRU01215"/>
    </source>
</evidence>
<evidence type="ECO:0000313" key="10">
    <source>
        <dbReference type="EMBL" id="KAJ7740662.1"/>
    </source>
</evidence>
<dbReference type="Pfam" id="PF08457">
    <property type="entry name" value="Sfi1"/>
    <property type="match status" value="1"/>
</dbReference>
<evidence type="ECO:0000259" key="9">
    <source>
        <dbReference type="PROSITE" id="PS51867"/>
    </source>
</evidence>
<dbReference type="GO" id="GO:0005634">
    <property type="term" value="C:nucleus"/>
    <property type="evidence" value="ECO:0007669"/>
    <property type="project" value="TreeGrafter"/>
</dbReference>
<reference evidence="10" key="1">
    <citation type="submission" date="2023-03" db="EMBL/GenBank/DDBJ databases">
        <title>Massive genome expansion in bonnet fungi (Mycena s.s.) driven by repeated elements and novel gene families across ecological guilds.</title>
        <authorList>
            <consortium name="Lawrence Berkeley National Laboratory"/>
            <person name="Harder C.B."/>
            <person name="Miyauchi S."/>
            <person name="Viragh M."/>
            <person name="Kuo A."/>
            <person name="Thoen E."/>
            <person name="Andreopoulos B."/>
            <person name="Lu D."/>
            <person name="Skrede I."/>
            <person name="Drula E."/>
            <person name="Henrissat B."/>
            <person name="Morin E."/>
            <person name="Kohler A."/>
            <person name="Barry K."/>
            <person name="LaButti K."/>
            <person name="Morin E."/>
            <person name="Salamov A."/>
            <person name="Lipzen A."/>
            <person name="Mereny Z."/>
            <person name="Hegedus B."/>
            <person name="Baldrian P."/>
            <person name="Stursova M."/>
            <person name="Weitz H."/>
            <person name="Taylor A."/>
            <person name="Grigoriev I.V."/>
            <person name="Nagy L.G."/>
            <person name="Martin F."/>
            <person name="Kauserud H."/>
        </authorList>
    </citation>
    <scope>NUCLEOTIDE SEQUENCE</scope>
    <source>
        <strain evidence="10">CBHHK188m</strain>
    </source>
</reference>
<feature type="domain" description="RING-Gid-type" evidence="9">
    <location>
        <begin position="331"/>
        <end position="374"/>
    </location>
</feature>
<dbReference type="Proteomes" id="UP001215280">
    <property type="component" value="Unassembled WGS sequence"/>
</dbReference>
<dbReference type="PANTHER" id="PTHR12170">
    <property type="entry name" value="MACROPHAGE ERYTHROBLAST ATTACHER-RELATED"/>
    <property type="match status" value="1"/>
</dbReference>
<protein>
    <submittedName>
        <fullName evidence="10">Uncharacterized protein</fullName>
    </submittedName>
</protein>
<keyword evidence="5" id="KW-0862">Zinc</keyword>
<feature type="region of interest" description="Disordered" evidence="7">
    <location>
        <begin position="481"/>
        <end position="611"/>
    </location>
</feature>
<dbReference type="GO" id="GO:0034657">
    <property type="term" value="C:GID complex"/>
    <property type="evidence" value="ECO:0007669"/>
    <property type="project" value="TreeGrafter"/>
</dbReference>
<dbReference type="GO" id="GO:0043161">
    <property type="term" value="P:proteasome-mediated ubiquitin-dependent protein catabolic process"/>
    <property type="evidence" value="ECO:0007669"/>
    <property type="project" value="InterPro"/>
</dbReference>
<dbReference type="PROSITE" id="PS51867">
    <property type="entry name" value="ZF_RING_GID"/>
    <property type="match status" value="1"/>
</dbReference>
<comment type="subcellular location">
    <subcellularLocation>
        <location evidence="1">Cytoplasm</location>
    </subcellularLocation>
</comment>
<keyword evidence="2" id="KW-0963">Cytoplasm</keyword>
<evidence type="ECO:0000256" key="7">
    <source>
        <dbReference type="SAM" id="MobiDB-lite"/>
    </source>
</evidence>
<comment type="caution">
    <text evidence="10">The sequence shown here is derived from an EMBL/GenBank/DDBJ whole genome shotgun (WGS) entry which is preliminary data.</text>
</comment>
<feature type="compositionally biased region" description="Basic and acidic residues" evidence="7">
    <location>
        <begin position="519"/>
        <end position="528"/>
    </location>
</feature>
<dbReference type="InterPro" id="IPR045098">
    <property type="entry name" value="Fyv10_fam"/>
</dbReference>
<gene>
    <name evidence="10" type="ORF">DFH07DRAFT_905399</name>
</gene>
<keyword evidence="3" id="KW-0479">Metal-binding</keyword>
<dbReference type="InterPro" id="IPR044063">
    <property type="entry name" value="ZF_RING_GID"/>
</dbReference>
<evidence type="ECO:0000256" key="4">
    <source>
        <dbReference type="ARBA" id="ARBA00022771"/>
    </source>
</evidence>
<dbReference type="InterPro" id="IPR006595">
    <property type="entry name" value="CTLH_C"/>
</dbReference>
<keyword evidence="11" id="KW-1185">Reference proteome</keyword>
<feature type="compositionally biased region" description="Pro residues" evidence="7">
    <location>
        <begin position="573"/>
        <end position="585"/>
    </location>
</feature>
<name>A0AAD7N0T1_9AGAR</name>
<feature type="domain" description="CTLH" evidence="8">
    <location>
        <begin position="146"/>
        <end position="203"/>
    </location>
</feature>
<evidence type="ECO:0000256" key="2">
    <source>
        <dbReference type="ARBA" id="ARBA00022490"/>
    </source>
</evidence>
<accession>A0AAD7N0T1</accession>
<dbReference type="GO" id="GO:0005737">
    <property type="term" value="C:cytoplasm"/>
    <property type="evidence" value="ECO:0007669"/>
    <property type="project" value="UniProtKB-SubCell"/>
</dbReference>
<feature type="compositionally biased region" description="Basic residues" evidence="7">
    <location>
        <begin position="1370"/>
        <end position="1379"/>
    </location>
</feature>
<feature type="compositionally biased region" description="Basic and acidic residues" evidence="7">
    <location>
        <begin position="1434"/>
        <end position="1444"/>
    </location>
</feature>
<evidence type="ECO:0000313" key="11">
    <source>
        <dbReference type="Proteomes" id="UP001215280"/>
    </source>
</evidence>
<evidence type="ECO:0000259" key="8">
    <source>
        <dbReference type="PROSITE" id="PS50897"/>
    </source>
</evidence>
<organism evidence="10 11">
    <name type="scientific">Mycena maculata</name>
    <dbReference type="NCBI Taxonomy" id="230809"/>
    <lineage>
        <taxon>Eukaryota</taxon>
        <taxon>Fungi</taxon>
        <taxon>Dikarya</taxon>
        <taxon>Basidiomycota</taxon>
        <taxon>Agaricomycotina</taxon>
        <taxon>Agaricomycetes</taxon>
        <taxon>Agaricomycetidae</taxon>
        <taxon>Agaricales</taxon>
        <taxon>Marasmiineae</taxon>
        <taxon>Mycenaceae</taxon>
        <taxon>Mycena</taxon>
    </lineage>
</organism>
<dbReference type="Pfam" id="PF10607">
    <property type="entry name" value="CTLH"/>
    <property type="match status" value="1"/>
</dbReference>
<evidence type="ECO:0000256" key="5">
    <source>
        <dbReference type="ARBA" id="ARBA00022833"/>
    </source>
</evidence>
<dbReference type="InterPro" id="IPR024964">
    <property type="entry name" value="CTLH/CRA"/>
</dbReference>
<dbReference type="GO" id="GO:0008270">
    <property type="term" value="F:zinc ion binding"/>
    <property type="evidence" value="ECO:0007669"/>
    <property type="project" value="UniProtKB-KW"/>
</dbReference>
<proteinExistence type="predicted"/>
<feature type="compositionally biased region" description="Acidic residues" evidence="7">
    <location>
        <begin position="1356"/>
        <end position="1365"/>
    </location>
</feature>
<dbReference type="GO" id="GO:0061630">
    <property type="term" value="F:ubiquitin protein ligase activity"/>
    <property type="evidence" value="ECO:0007669"/>
    <property type="project" value="InterPro"/>
</dbReference>
<feature type="zinc finger region" description="RING-Gid-type" evidence="6">
    <location>
        <begin position="331"/>
        <end position="374"/>
    </location>
</feature>
<evidence type="ECO:0000256" key="3">
    <source>
        <dbReference type="ARBA" id="ARBA00022723"/>
    </source>
</evidence>